<keyword evidence="10" id="KW-1185">Reference proteome</keyword>
<proteinExistence type="predicted"/>
<evidence type="ECO:0000313" key="10">
    <source>
        <dbReference type="Proteomes" id="UP000198619"/>
    </source>
</evidence>
<evidence type="ECO:0000256" key="5">
    <source>
        <dbReference type="ARBA" id="ARBA00022989"/>
    </source>
</evidence>
<feature type="transmembrane region" description="Helical" evidence="7">
    <location>
        <begin position="73"/>
        <end position="92"/>
    </location>
</feature>
<dbReference type="CDD" id="cd16015">
    <property type="entry name" value="LTA_synthase"/>
    <property type="match status" value="1"/>
</dbReference>
<feature type="domain" description="Sulfatase N-terminal" evidence="8">
    <location>
        <begin position="339"/>
        <end position="601"/>
    </location>
</feature>
<comment type="subcellular location">
    <subcellularLocation>
        <location evidence="1">Cell membrane</location>
        <topology evidence="1">Multi-pass membrane protein</topology>
    </subcellularLocation>
</comment>
<feature type="transmembrane region" description="Helical" evidence="7">
    <location>
        <begin position="112"/>
        <end position="131"/>
    </location>
</feature>
<gene>
    <name evidence="9" type="ORF">SAMN04488528_1003157</name>
</gene>
<dbReference type="GO" id="GO:0005886">
    <property type="term" value="C:plasma membrane"/>
    <property type="evidence" value="ECO:0007669"/>
    <property type="project" value="UniProtKB-SubCell"/>
</dbReference>
<dbReference type="Proteomes" id="UP000198619">
    <property type="component" value="Unassembled WGS sequence"/>
</dbReference>
<keyword evidence="3" id="KW-1003">Cell membrane</keyword>
<dbReference type="RefSeq" id="WP_090038734.1">
    <property type="nucleotide sequence ID" value="NZ_FOKI01000003.1"/>
</dbReference>
<dbReference type="PANTHER" id="PTHR47371:SF3">
    <property type="entry name" value="PHOSPHOGLYCEROL TRANSFERASE I"/>
    <property type="match status" value="1"/>
</dbReference>
<dbReference type="GO" id="GO:0016740">
    <property type="term" value="F:transferase activity"/>
    <property type="evidence" value="ECO:0007669"/>
    <property type="project" value="UniProtKB-KW"/>
</dbReference>
<feature type="transmembrane region" description="Helical" evidence="7">
    <location>
        <begin position="31"/>
        <end position="53"/>
    </location>
</feature>
<keyword evidence="5 7" id="KW-1133">Transmembrane helix</keyword>
<organism evidence="9 10">
    <name type="scientific">Clostridium frigidicarnis</name>
    <dbReference type="NCBI Taxonomy" id="84698"/>
    <lineage>
        <taxon>Bacteria</taxon>
        <taxon>Bacillati</taxon>
        <taxon>Bacillota</taxon>
        <taxon>Clostridia</taxon>
        <taxon>Eubacteriales</taxon>
        <taxon>Clostridiaceae</taxon>
        <taxon>Clostridium</taxon>
    </lineage>
</organism>
<evidence type="ECO:0000256" key="6">
    <source>
        <dbReference type="ARBA" id="ARBA00023136"/>
    </source>
</evidence>
<keyword evidence="4 7" id="KW-0812">Transmembrane</keyword>
<protein>
    <submittedName>
        <fullName evidence="9">Phosphoglycerol transferase MdoB</fullName>
    </submittedName>
</protein>
<dbReference type="EMBL" id="FOKI01000003">
    <property type="protein sequence ID" value="SFA81903.1"/>
    <property type="molecule type" value="Genomic_DNA"/>
</dbReference>
<feature type="transmembrane region" description="Helical" evidence="7">
    <location>
        <begin position="143"/>
        <end position="163"/>
    </location>
</feature>
<evidence type="ECO:0000256" key="4">
    <source>
        <dbReference type="ARBA" id="ARBA00022692"/>
    </source>
</evidence>
<dbReference type="InterPro" id="IPR050448">
    <property type="entry name" value="OpgB/LTA_synthase_biosynth"/>
</dbReference>
<name>A0A1I0W1F3_9CLOT</name>
<evidence type="ECO:0000313" key="9">
    <source>
        <dbReference type="EMBL" id="SFA81903.1"/>
    </source>
</evidence>
<feature type="transmembrane region" description="Helical" evidence="7">
    <location>
        <begin position="168"/>
        <end position="188"/>
    </location>
</feature>
<keyword evidence="9" id="KW-0808">Transferase</keyword>
<dbReference type="InterPro" id="IPR017850">
    <property type="entry name" value="Alkaline_phosphatase_core_sf"/>
</dbReference>
<accession>A0A1I0W1F3</accession>
<dbReference type="Pfam" id="PF00884">
    <property type="entry name" value="Sulfatase"/>
    <property type="match status" value="1"/>
</dbReference>
<dbReference type="AlphaFoldDB" id="A0A1I0W1F3"/>
<evidence type="ECO:0000256" key="7">
    <source>
        <dbReference type="SAM" id="Phobius"/>
    </source>
</evidence>
<dbReference type="OrthoDB" id="243547at2"/>
<feature type="transmembrane region" description="Helical" evidence="7">
    <location>
        <begin position="6"/>
        <end position="22"/>
    </location>
</feature>
<comment type="pathway">
    <text evidence="2">Cell wall biogenesis; lipoteichoic acid biosynthesis.</text>
</comment>
<evidence type="ECO:0000256" key="2">
    <source>
        <dbReference type="ARBA" id="ARBA00004936"/>
    </source>
</evidence>
<evidence type="ECO:0000256" key="1">
    <source>
        <dbReference type="ARBA" id="ARBA00004651"/>
    </source>
</evidence>
<sequence length="750" mass="85877">MGINFVVMLFPAIIATSIYLSLKKEKSIIKIVLNTGIFTFIINIINLLIVNVRGNTKILSLNEFNIHIHKDTFLIKYMILSFVLSCILPYGIFKIMEKIDQSKRQKIKNISLYIVINFLCVFFIEFLQRGSISKVIEFIDENLIAYMVNCLLIFIVTSISFLFKSKRFVYSIIIITLIILGGANRYIWNFRGTPLTTADMYCVKDGMSIMDQYVNMKSIIGICSIILFMIILSILVWKLDKKHRNKKIKRLSNLIKIIVPLAVVSFIGINISVKGGDMETILWDLNASYMQNGFLYSFVNTASGLQNIKPSNYNKEEIALIAEKISDNENVDNSNNKTPNIIIMQLESVFDPYRLNNVEFNEDPMSNIRELLNENSSGALTVPTYGGGTVKTEFEVLTGLAISNLKVGTIPNNDILKKQSVESIAYGLKDNGYNTSVLHNFYGSFYNRNQTFGNMGFENFVPFEYMENSVEDYYPRDVINMKPIEQLLESEKPQFIYNITVETHGAYNNYEYDEYNFQTDGNVDKESKDELQCYINRLKNTDAYVRELVDYLEELNEPTIVVGFSDHLPSLKLIDNGEGLEDGNMYNTEYFMWDNMGLDKKNKDLKAYQLSSYVLDKLGIDGGNIASLHNTYMDNEEYDNKLKLLQYDILFGKQYIYGGNNPYEKTSLQLGLDQVVIKNAYVENGVLKIEGENFTDASKVFVDGKEIETVFNGSDSLESKEFPEKIKKIKIGQVSLNNKALSYSEEYYIK</sequence>
<feature type="transmembrane region" description="Helical" evidence="7">
    <location>
        <begin position="219"/>
        <end position="239"/>
    </location>
</feature>
<feature type="transmembrane region" description="Helical" evidence="7">
    <location>
        <begin position="251"/>
        <end position="271"/>
    </location>
</feature>
<reference evidence="9 10" key="1">
    <citation type="submission" date="2016-10" db="EMBL/GenBank/DDBJ databases">
        <authorList>
            <person name="de Groot N.N."/>
        </authorList>
    </citation>
    <scope>NUCLEOTIDE SEQUENCE [LARGE SCALE GENOMIC DNA]</scope>
    <source>
        <strain evidence="9 10">DSM 12271</strain>
    </source>
</reference>
<evidence type="ECO:0000256" key="3">
    <source>
        <dbReference type="ARBA" id="ARBA00022475"/>
    </source>
</evidence>
<dbReference type="PANTHER" id="PTHR47371">
    <property type="entry name" value="LIPOTEICHOIC ACID SYNTHASE"/>
    <property type="match status" value="1"/>
</dbReference>
<dbReference type="InterPro" id="IPR000917">
    <property type="entry name" value="Sulfatase_N"/>
</dbReference>
<dbReference type="SUPFAM" id="SSF53649">
    <property type="entry name" value="Alkaline phosphatase-like"/>
    <property type="match status" value="1"/>
</dbReference>
<keyword evidence="6 7" id="KW-0472">Membrane</keyword>
<evidence type="ECO:0000259" key="8">
    <source>
        <dbReference type="Pfam" id="PF00884"/>
    </source>
</evidence>
<dbReference type="Gene3D" id="3.40.720.10">
    <property type="entry name" value="Alkaline Phosphatase, subunit A"/>
    <property type="match status" value="1"/>
</dbReference>